<name>A0A1D2VLG3_9ASCO</name>
<dbReference type="OrthoDB" id="94039at2759"/>
<dbReference type="PANTHER" id="PTHR43194:SF2">
    <property type="entry name" value="PEROXISOMAL MEMBRANE PROTEIN LPX1"/>
    <property type="match status" value="1"/>
</dbReference>
<dbReference type="GeneID" id="30964011"/>
<dbReference type="Pfam" id="PF12697">
    <property type="entry name" value="Abhydrolase_6"/>
    <property type="match status" value="1"/>
</dbReference>
<keyword evidence="2" id="KW-0378">Hydrolase</keyword>
<dbReference type="PANTHER" id="PTHR43194">
    <property type="entry name" value="HYDROLASE ALPHA/BETA FOLD FAMILY"/>
    <property type="match status" value="1"/>
</dbReference>
<dbReference type="RefSeq" id="XP_020048756.1">
    <property type="nucleotide sequence ID" value="XM_020190375.1"/>
</dbReference>
<dbReference type="Proteomes" id="UP000095038">
    <property type="component" value="Unassembled WGS sequence"/>
</dbReference>
<dbReference type="GO" id="GO:0016787">
    <property type="term" value="F:hydrolase activity"/>
    <property type="evidence" value="ECO:0007669"/>
    <property type="project" value="UniProtKB-KW"/>
</dbReference>
<dbReference type="SUPFAM" id="SSF53474">
    <property type="entry name" value="alpha/beta-Hydrolases"/>
    <property type="match status" value="1"/>
</dbReference>
<dbReference type="EMBL" id="KV454477">
    <property type="protein sequence ID" value="ODV62449.1"/>
    <property type="molecule type" value="Genomic_DNA"/>
</dbReference>
<keyword evidence="3" id="KW-1185">Reference proteome</keyword>
<dbReference type="Gene3D" id="3.40.50.1820">
    <property type="entry name" value="alpha/beta hydrolase"/>
    <property type="match status" value="1"/>
</dbReference>
<feature type="domain" description="AB hydrolase-1" evidence="1">
    <location>
        <begin position="63"/>
        <end position="233"/>
    </location>
</feature>
<organism evidence="2 3">
    <name type="scientific">Ascoidea rubescens DSM 1968</name>
    <dbReference type="NCBI Taxonomy" id="1344418"/>
    <lineage>
        <taxon>Eukaryota</taxon>
        <taxon>Fungi</taxon>
        <taxon>Dikarya</taxon>
        <taxon>Ascomycota</taxon>
        <taxon>Saccharomycotina</taxon>
        <taxon>Saccharomycetes</taxon>
        <taxon>Ascoideaceae</taxon>
        <taxon>Ascoidea</taxon>
    </lineage>
</organism>
<proteinExistence type="predicted"/>
<dbReference type="InterPro" id="IPR000073">
    <property type="entry name" value="AB_hydrolase_1"/>
</dbReference>
<reference evidence="3" key="1">
    <citation type="submission" date="2016-05" db="EMBL/GenBank/DDBJ databases">
        <title>Comparative genomics of biotechnologically important yeasts.</title>
        <authorList>
            <consortium name="DOE Joint Genome Institute"/>
            <person name="Riley R."/>
            <person name="Haridas S."/>
            <person name="Wolfe K.H."/>
            <person name="Lopes M.R."/>
            <person name="Hittinger C.T."/>
            <person name="Goker M."/>
            <person name="Salamov A."/>
            <person name="Wisecaver J."/>
            <person name="Long T.M."/>
            <person name="Aerts A.L."/>
            <person name="Barry K."/>
            <person name="Choi C."/>
            <person name="Clum A."/>
            <person name="Coughlan A.Y."/>
            <person name="Deshpande S."/>
            <person name="Douglass A.P."/>
            <person name="Hanson S.J."/>
            <person name="Klenk H.-P."/>
            <person name="Labutti K."/>
            <person name="Lapidus A."/>
            <person name="Lindquist E."/>
            <person name="Lipzen A."/>
            <person name="Meier-Kolthoff J.P."/>
            <person name="Ohm R.A."/>
            <person name="Otillar R.P."/>
            <person name="Pangilinan J."/>
            <person name="Peng Y."/>
            <person name="Rokas A."/>
            <person name="Rosa C.A."/>
            <person name="Scheuner C."/>
            <person name="Sibirny A.A."/>
            <person name="Slot J.C."/>
            <person name="Stielow J.B."/>
            <person name="Sun H."/>
            <person name="Kurtzman C.P."/>
            <person name="Blackwell M."/>
            <person name="Grigoriev I.V."/>
            <person name="Jeffries T.W."/>
        </authorList>
    </citation>
    <scope>NUCLEOTIDE SEQUENCE [LARGE SCALE GENOMIC DNA]</scope>
    <source>
        <strain evidence="3">DSM 1968</strain>
    </source>
</reference>
<protein>
    <submittedName>
        <fullName evidence="2">Alpha/beta-hydrolase</fullName>
    </submittedName>
</protein>
<dbReference type="InterPro" id="IPR029058">
    <property type="entry name" value="AB_hydrolase_fold"/>
</dbReference>
<sequence>MKEKLFTKIKKTTKAVFPRSSRLSTLSSEDVLSIVYNEFESTLSCDDIVCNKNSDSDKVVYNLVFLHGTGMNKEIWNYHIEKIFEYCLVKKTEINWKLGKVISVDMVNHCDSYLLNRDKLGVEYNWIDGSKDVIKIMKEEKLYMKEEKRKRVKNILIGHSLGGFQVLMIGFLEPNLVDSILSIDPVIYTDGNNERTIKRFSTLYSSILKSEFKNLKECKEYFYKKSIFKDFHPRILEDYMKSEINYVEKNGERRIELKSNVKQQMATYMSVFKVIKTGMRILELISKEIEVVHIIGTKARWNDQRAYKYIREKIQNCQKVDIENAKHLLNCEEPDRMVTLIVQQLHRRAQEKQTQRRGSDSETRAALFESEFQRHIEDRLSRRSTKL</sequence>
<evidence type="ECO:0000313" key="3">
    <source>
        <dbReference type="Proteomes" id="UP000095038"/>
    </source>
</evidence>
<dbReference type="AlphaFoldDB" id="A0A1D2VLG3"/>
<evidence type="ECO:0000313" key="2">
    <source>
        <dbReference type="EMBL" id="ODV62449.1"/>
    </source>
</evidence>
<accession>A0A1D2VLG3</accession>
<dbReference type="STRING" id="1344418.A0A1D2VLG3"/>
<dbReference type="InParanoid" id="A0A1D2VLG3"/>
<dbReference type="FunCoup" id="A0A1D2VLG3">
    <property type="interactions" value="28"/>
</dbReference>
<gene>
    <name evidence="2" type="ORF">ASCRUDRAFT_32617</name>
</gene>
<dbReference type="InterPro" id="IPR050228">
    <property type="entry name" value="Carboxylesterase_BioH"/>
</dbReference>
<evidence type="ECO:0000259" key="1">
    <source>
        <dbReference type="Pfam" id="PF12697"/>
    </source>
</evidence>